<dbReference type="EMBL" id="JAASQL010000001">
    <property type="protein sequence ID" value="NIJ44263.1"/>
    <property type="molecule type" value="Genomic_DNA"/>
</dbReference>
<evidence type="ECO:0000313" key="3">
    <source>
        <dbReference type="Proteomes" id="UP000745859"/>
    </source>
</evidence>
<dbReference type="InterPro" id="IPR021314">
    <property type="entry name" value="DUF2911"/>
</dbReference>
<dbReference type="Proteomes" id="UP000745859">
    <property type="component" value="Unassembled WGS sequence"/>
</dbReference>
<feature type="signal peptide" evidence="1">
    <location>
        <begin position="1"/>
        <end position="19"/>
    </location>
</feature>
<name>A0ABX0U5Y9_9FLAO</name>
<organism evidence="2 3">
    <name type="scientific">Wenyingzhuangia heitensis</name>
    <dbReference type="NCBI Taxonomy" id="1487859"/>
    <lineage>
        <taxon>Bacteria</taxon>
        <taxon>Pseudomonadati</taxon>
        <taxon>Bacteroidota</taxon>
        <taxon>Flavobacteriia</taxon>
        <taxon>Flavobacteriales</taxon>
        <taxon>Flavobacteriaceae</taxon>
        <taxon>Wenyingzhuangia</taxon>
    </lineage>
</organism>
<sequence>MKKVVVFFAMVLCGFTVSAQNFKGLDVSPMDAISYPLSYKTSDKVVKIIYSRPQLKGRTVDALAKNGKVWRVGANEATEVIFYNDVVFGGKKVKAGTYSLFAIPDEKEWTIILNNDLNVWGAYSYSQEKDVLRVTAKTSKNEESIEAFTMAFDKEMNLYIAWGTTLVTLPMSEK</sequence>
<evidence type="ECO:0000256" key="1">
    <source>
        <dbReference type="SAM" id="SignalP"/>
    </source>
</evidence>
<dbReference type="Pfam" id="PF11138">
    <property type="entry name" value="DUF2911"/>
    <property type="match status" value="1"/>
</dbReference>
<evidence type="ECO:0000313" key="2">
    <source>
        <dbReference type="EMBL" id="NIJ44263.1"/>
    </source>
</evidence>
<keyword evidence="3" id="KW-1185">Reference proteome</keyword>
<reference evidence="2 3" key="1">
    <citation type="submission" date="2020-03" db="EMBL/GenBank/DDBJ databases">
        <title>Genomic Encyclopedia of Type Strains, Phase IV (KMG-IV): sequencing the most valuable type-strain genomes for metagenomic binning, comparative biology and taxonomic classification.</title>
        <authorList>
            <person name="Goeker M."/>
        </authorList>
    </citation>
    <scope>NUCLEOTIDE SEQUENCE [LARGE SCALE GENOMIC DNA]</scope>
    <source>
        <strain evidence="2 3">DSM 101599</strain>
    </source>
</reference>
<dbReference type="RefSeq" id="WP_167183935.1">
    <property type="nucleotide sequence ID" value="NZ_JAASQL010000001.1"/>
</dbReference>
<evidence type="ECO:0008006" key="4">
    <source>
        <dbReference type="Google" id="ProtNLM"/>
    </source>
</evidence>
<gene>
    <name evidence="2" type="ORF">FHR24_000702</name>
</gene>
<accession>A0ABX0U5Y9</accession>
<proteinExistence type="predicted"/>
<comment type="caution">
    <text evidence="2">The sequence shown here is derived from an EMBL/GenBank/DDBJ whole genome shotgun (WGS) entry which is preliminary data.</text>
</comment>
<feature type="chain" id="PRO_5046364266" description="DUF2911 domain-containing protein" evidence="1">
    <location>
        <begin position="20"/>
        <end position="174"/>
    </location>
</feature>
<keyword evidence="1" id="KW-0732">Signal</keyword>
<protein>
    <recommendedName>
        <fullName evidence="4">DUF2911 domain-containing protein</fullName>
    </recommendedName>
</protein>